<accession>A0A7Y7WRS1</accession>
<evidence type="ECO:0008006" key="3">
    <source>
        <dbReference type="Google" id="ProtNLM"/>
    </source>
</evidence>
<sequence>MNTQNRYIPLSTNFTTIPVLVIDTNASLDDLQTSAYQRLQAASDLLETMTCVSLVTTCDKDFTHVTNAAYLLVREGCDLLQLVQQRTMALSRQVAQ</sequence>
<evidence type="ECO:0000313" key="1">
    <source>
        <dbReference type="EMBL" id="NWB86136.1"/>
    </source>
</evidence>
<organism evidence="1 2">
    <name type="scientific">Pseudomonas gingeri</name>
    <dbReference type="NCBI Taxonomy" id="117681"/>
    <lineage>
        <taxon>Bacteria</taxon>
        <taxon>Pseudomonadati</taxon>
        <taxon>Pseudomonadota</taxon>
        <taxon>Gammaproteobacteria</taxon>
        <taxon>Pseudomonadales</taxon>
        <taxon>Pseudomonadaceae</taxon>
        <taxon>Pseudomonas</taxon>
    </lineage>
</organism>
<gene>
    <name evidence="1" type="ORF">HX830_14750</name>
</gene>
<reference evidence="1 2" key="1">
    <citation type="submission" date="2020-04" db="EMBL/GenBank/DDBJ databases">
        <title>Molecular characterization of pseudomonads from Agaricus bisporus reveal novel blotch 2 pathogens in Western Europe.</title>
        <authorList>
            <person name="Taparia T."/>
            <person name="Krijger M."/>
            <person name="Haynes E."/>
            <person name="Elpinstone J.G."/>
            <person name="Noble R."/>
            <person name="Van Der Wolf J."/>
        </authorList>
    </citation>
    <scope>NUCLEOTIDE SEQUENCE [LARGE SCALE GENOMIC DNA]</scope>
    <source>
        <strain evidence="1 2">G9001</strain>
    </source>
</reference>
<proteinExistence type="predicted"/>
<evidence type="ECO:0000313" key="2">
    <source>
        <dbReference type="Proteomes" id="UP000522864"/>
    </source>
</evidence>
<name>A0A7Y7WRS1_9PSED</name>
<dbReference type="Proteomes" id="UP000522864">
    <property type="component" value="Unassembled WGS sequence"/>
</dbReference>
<protein>
    <recommendedName>
        <fullName evidence="3">Fructose-bisphosphate aldolase</fullName>
    </recommendedName>
</protein>
<dbReference type="AlphaFoldDB" id="A0A7Y7WRS1"/>
<dbReference type="RefSeq" id="WP_152736759.1">
    <property type="nucleotide sequence ID" value="NZ_JACAQA010000009.1"/>
</dbReference>
<comment type="caution">
    <text evidence="1">The sequence shown here is derived from an EMBL/GenBank/DDBJ whole genome shotgun (WGS) entry which is preliminary data.</text>
</comment>
<dbReference type="EMBL" id="JACAQA010000009">
    <property type="protein sequence ID" value="NWB86136.1"/>
    <property type="molecule type" value="Genomic_DNA"/>
</dbReference>